<evidence type="ECO:0000313" key="2">
    <source>
        <dbReference type="Proteomes" id="UP000052022"/>
    </source>
</evidence>
<name>A0A0P1G1T8_9RHOB</name>
<accession>A0A0P1G1T8</accession>
<gene>
    <name evidence="1" type="ORF">TRM7557_00483</name>
</gene>
<dbReference type="OrthoDB" id="7872927at2"/>
<dbReference type="RefSeq" id="WP_074941868.1">
    <property type="nucleotide sequence ID" value="NZ_CYSD01000012.1"/>
</dbReference>
<dbReference type="Proteomes" id="UP000052022">
    <property type="component" value="Unassembled WGS sequence"/>
</dbReference>
<reference evidence="1 2" key="1">
    <citation type="submission" date="2015-09" db="EMBL/GenBank/DDBJ databases">
        <authorList>
            <consortium name="Swine Surveillance"/>
        </authorList>
    </citation>
    <scope>NUCLEOTIDE SEQUENCE [LARGE SCALE GENOMIC DNA]</scope>
    <source>
        <strain evidence="1 2">CECT 7557</strain>
    </source>
</reference>
<sequence>MSMSISQVGVYRMLNGHTDGYASARAATSARNGELNENPRLNGLAAGAPQTMARNIEREMSLESSRLANSAVNENARIGDADITQLNGGSINMAKFFLNLDSGTAPGPVPMRAQMAEENYLKAMGMF</sequence>
<dbReference type="EMBL" id="CYSD01000012">
    <property type="protein sequence ID" value="CUH75628.1"/>
    <property type="molecule type" value="Genomic_DNA"/>
</dbReference>
<organism evidence="1 2">
    <name type="scientific">Tritonibacter multivorans</name>
    <dbReference type="NCBI Taxonomy" id="928856"/>
    <lineage>
        <taxon>Bacteria</taxon>
        <taxon>Pseudomonadati</taxon>
        <taxon>Pseudomonadota</taxon>
        <taxon>Alphaproteobacteria</taxon>
        <taxon>Rhodobacterales</taxon>
        <taxon>Paracoccaceae</taxon>
        <taxon>Tritonibacter</taxon>
    </lineage>
</organism>
<keyword evidence="2" id="KW-1185">Reference proteome</keyword>
<proteinExistence type="predicted"/>
<protein>
    <submittedName>
        <fullName evidence="1">Uncharacterized protein</fullName>
    </submittedName>
</protein>
<evidence type="ECO:0000313" key="1">
    <source>
        <dbReference type="EMBL" id="CUH75628.1"/>
    </source>
</evidence>
<dbReference type="AlphaFoldDB" id="A0A0P1G1T8"/>